<dbReference type="AlphaFoldDB" id="A0AAD7C0G4"/>
<keyword evidence="2" id="KW-1185">Reference proteome</keyword>
<feature type="non-terminal residue" evidence="1">
    <location>
        <position position="1"/>
    </location>
</feature>
<protein>
    <submittedName>
        <fullName evidence="1">Uncharacterized protein</fullName>
    </submittedName>
</protein>
<gene>
    <name evidence="1" type="ORF">B0H17DRAFT_881297</name>
</gene>
<dbReference type="EMBL" id="JARKIE010000467">
    <property type="protein sequence ID" value="KAJ7635872.1"/>
    <property type="molecule type" value="Genomic_DNA"/>
</dbReference>
<feature type="non-terminal residue" evidence="1">
    <location>
        <position position="124"/>
    </location>
</feature>
<accession>A0AAD7C0G4</accession>
<reference evidence="1" key="1">
    <citation type="submission" date="2023-03" db="EMBL/GenBank/DDBJ databases">
        <title>Massive genome expansion in bonnet fungi (Mycena s.s.) driven by repeated elements and novel gene families across ecological guilds.</title>
        <authorList>
            <consortium name="Lawrence Berkeley National Laboratory"/>
            <person name="Harder C.B."/>
            <person name="Miyauchi S."/>
            <person name="Viragh M."/>
            <person name="Kuo A."/>
            <person name="Thoen E."/>
            <person name="Andreopoulos B."/>
            <person name="Lu D."/>
            <person name="Skrede I."/>
            <person name="Drula E."/>
            <person name="Henrissat B."/>
            <person name="Morin E."/>
            <person name="Kohler A."/>
            <person name="Barry K."/>
            <person name="LaButti K."/>
            <person name="Morin E."/>
            <person name="Salamov A."/>
            <person name="Lipzen A."/>
            <person name="Mereny Z."/>
            <person name="Hegedus B."/>
            <person name="Baldrian P."/>
            <person name="Stursova M."/>
            <person name="Weitz H."/>
            <person name="Taylor A."/>
            <person name="Grigoriev I.V."/>
            <person name="Nagy L.G."/>
            <person name="Martin F."/>
            <person name="Kauserud H."/>
        </authorList>
    </citation>
    <scope>NUCLEOTIDE SEQUENCE</scope>
    <source>
        <strain evidence="1">CBHHK067</strain>
    </source>
</reference>
<organism evidence="1 2">
    <name type="scientific">Mycena rosella</name>
    <name type="common">Pink bonnet</name>
    <name type="synonym">Agaricus rosellus</name>
    <dbReference type="NCBI Taxonomy" id="1033263"/>
    <lineage>
        <taxon>Eukaryota</taxon>
        <taxon>Fungi</taxon>
        <taxon>Dikarya</taxon>
        <taxon>Basidiomycota</taxon>
        <taxon>Agaricomycotina</taxon>
        <taxon>Agaricomycetes</taxon>
        <taxon>Agaricomycetidae</taxon>
        <taxon>Agaricales</taxon>
        <taxon>Marasmiineae</taxon>
        <taxon>Mycenaceae</taxon>
        <taxon>Mycena</taxon>
    </lineage>
</organism>
<comment type="caution">
    <text evidence="1">The sequence shown here is derived from an EMBL/GenBank/DDBJ whole genome shotgun (WGS) entry which is preliminary data.</text>
</comment>
<name>A0AAD7C0G4_MYCRO</name>
<evidence type="ECO:0000313" key="2">
    <source>
        <dbReference type="Proteomes" id="UP001221757"/>
    </source>
</evidence>
<proteinExistence type="predicted"/>
<sequence length="124" mass="13781">TVARRPHTINPSSGIARKNCGCPSCNRDRNELGCEHPGKCIETALILINSIMPKWNPLAPTTDLCNELKLMAEELEANQGGVEIEKSMTYDPNFRLSSTTNGFRIFAGDDSMNEIPAQQQLRFE</sequence>
<evidence type="ECO:0000313" key="1">
    <source>
        <dbReference type="EMBL" id="KAJ7635872.1"/>
    </source>
</evidence>
<dbReference type="Proteomes" id="UP001221757">
    <property type="component" value="Unassembled WGS sequence"/>
</dbReference>